<accession>A0A7C5RI52</accession>
<comment type="caution">
    <text evidence="1">The sequence shown here is derived from an EMBL/GenBank/DDBJ whole genome shotgun (WGS) entry which is preliminary data.</text>
</comment>
<name>A0A7C5RI52_9BACT</name>
<sequence>MKRIVVTWLMGYDESNSPIFRRQTINVPEDFEDSNAQVLVELFDKYSKYTCENAQVVITKSVGDVK</sequence>
<reference evidence="1" key="1">
    <citation type="journal article" date="2020" name="mSystems">
        <title>Genome- and Community-Level Interaction Insights into Carbon Utilization and Element Cycling Functions of Hydrothermarchaeota in Hydrothermal Sediment.</title>
        <authorList>
            <person name="Zhou Z."/>
            <person name="Liu Y."/>
            <person name="Xu W."/>
            <person name="Pan J."/>
            <person name="Luo Z.H."/>
            <person name="Li M."/>
        </authorList>
    </citation>
    <scope>NUCLEOTIDE SEQUENCE [LARGE SCALE GENOMIC DNA]</scope>
    <source>
        <strain evidence="1">SpSt-609</strain>
    </source>
</reference>
<evidence type="ECO:0008006" key="2">
    <source>
        <dbReference type="Google" id="ProtNLM"/>
    </source>
</evidence>
<dbReference type="AlphaFoldDB" id="A0A7C5RI52"/>
<evidence type="ECO:0000313" key="1">
    <source>
        <dbReference type="EMBL" id="HGU40515.1"/>
    </source>
</evidence>
<proteinExistence type="predicted"/>
<dbReference type="EMBL" id="DSZY01000022">
    <property type="protein sequence ID" value="HGU40515.1"/>
    <property type="molecule type" value="Genomic_DNA"/>
</dbReference>
<protein>
    <recommendedName>
        <fullName evidence="2">DUF1659 domain-containing protein</fullName>
    </recommendedName>
</protein>
<organism evidence="1">
    <name type="scientific">Fervidobacterium thailandense</name>
    <dbReference type="NCBI Taxonomy" id="1008305"/>
    <lineage>
        <taxon>Bacteria</taxon>
        <taxon>Thermotogati</taxon>
        <taxon>Thermotogota</taxon>
        <taxon>Thermotogae</taxon>
        <taxon>Thermotogales</taxon>
        <taxon>Fervidobacteriaceae</taxon>
        <taxon>Fervidobacterium</taxon>
    </lineage>
</organism>
<gene>
    <name evidence="1" type="ORF">ENT77_04875</name>
</gene>